<dbReference type="GO" id="GO:0016020">
    <property type="term" value="C:membrane"/>
    <property type="evidence" value="ECO:0007669"/>
    <property type="project" value="InterPro"/>
</dbReference>
<dbReference type="EMBL" id="CP073100">
    <property type="protein sequence ID" value="QUE49456.1"/>
    <property type="molecule type" value="Genomic_DNA"/>
</dbReference>
<dbReference type="InterPro" id="IPR042279">
    <property type="entry name" value="Pep_M60_3"/>
</dbReference>
<dbReference type="Gene3D" id="2.60.120.1250">
    <property type="entry name" value="Peptidase M60, enhancin-like domain 1"/>
    <property type="match status" value="1"/>
</dbReference>
<feature type="signal peptide" evidence="1">
    <location>
        <begin position="1"/>
        <end position="22"/>
    </location>
</feature>
<dbReference type="Pfam" id="PF13402">
    <property type="entry name" value="Peptidase_M60"/>
    <property type="match status" value="1"/>
</dbReference>
<name>A0A975IXL6_9BACT</name>
<feature type="domain" description="Peptidase M60" evidence="2">
    <location>
        <begin position="354"/>
        <end position="664"/>
    </location>
</feature>
<dbReference type="KEGG" id="lamb:KBB96_11285"/>
<dbReference type="PANTHER" id="PTHR15730">
    <property type="entry name" value="EXPERIMENTAL AUTOIMMUNE PROSTATITIS ANTIGEN 2-RELATED"/>
    <property type="match status" value="1"/>
</dbReference>
<dbReference type="Proteomes" id="UP000676169">
    <property type="component" value="Chromosome"/>
</dbReference>
<dbReference type="PROSITE" id="PS51723">
    <property type="entry name" value="PEPTIDASE_M60"/>
    <property type="match status" value="1"/>
</dbReference>
<feature type="chain" id="PRO_5036895588" evidence="1">
    <location>
        <begin position="23"/>
        <end position="836"/>
    </location>
</feature>
<dbReference type="PANTHER" id="PTHR15730:SF5">
    <property type="entry name" value="SI:CH211-210B2.2-RELATED"/>
    <property type="match status" value="1"/>
</dbReference>
<dbReference type="InterPro" id="IPR015919">
    <property type="entry name" value="Cadherin-like_sf"/>
</dbReference>
<dbReference type="InterPro" id="IPR031161">
    <property type="entry name" value="Peptidase_M60_dom"/>
</dbReference>
<evidence type="ECO:0000313" key="3">
    <source>
        <dbReference type="EMBL" id="QUE49456.1"/>
    </source>
</evidence>
<proteinExistence type="predicted"/>
<accession>A0A975IXL6</accession>
<dbReference type="SMART" id="SM01276">
    <property type="entry name" value="M60-like"/>
    <property type="match status" value="1"/>
</dbReference>
<dbReference type="Pfam" id="PF17291">
    <property type="entry name" value="M60-like_N"/>
    <property type="match status" value="1"/>
</dbReference>
<dbReference type="SUPFAM" id="SSF49313">
    <property type="entry name" value="Cadherin-like"/>
    <property type="match status" value="1"/>
</dbReference>
<protein>
    <submittedName>
        <fullName evidence="3">M60 family metallopeptidase</fullName>
    </submittedName>
</protein>
<keyword evidence="1" id="KW-0732">Signal</keyword>
<dbReference type="InterPro" id="IPR051244">
    <property type="entry name" value="TCAF"/>
</dbReference>
<organism evidence="3 4">
    <name type="scientific">Luteolibacter ambystomatis</name>
    <dbReference type="NCBI Taxonomy" id="2824561"/>
    <lineage>
        <taxon>Bacteria</taxon>
        <taxon>Pseudomonadati</taxon>
        <taxon>Verrucomicrobiota</taxon>
        <taxon>Verrucomicrobiia</taxon>
        <taxon>Verrucomicrobiales</taxon>
        <taxon>Verrucomicrobiaceae</taxon>
        <taxon>Luteolibacter</taxon>
    </lineage>
</organism>
<evidence type="ECO:0000256" key="1">
    <source>
        <dbReference type="SAM" id="SignalP"/>
    </source>
</evidence>
<dbReference type="AlphaFoldDB" id="A0A975IXL6"/>
<reference evidence="3" key="1">
    <citation type="submission" date="2021-04" db="EMBL/GenBank/DDBJ databases">
        <title>Luteolibacter sp. 32A isolated from the skin of an Anderson's salamander (Ambystoma andersonii).</title>
        <authorList>
            <person name="Spergser J."/>
            <person name="Busse H.-J."/>
        </authorList>
    </citation>
    <scope>NUCLEOTIDE SEQUENCE</scope>
    <source>
        <strain evidence="3">32A</strain>
    </source>
</reference>
<evidence type="ECO:0000313" key="4">
    <source>
        <dbReference type="Proteomes" id="UP000676169"/>
    </source>
</evidence>
<evidence type="ECO:0000259" key="2">
    <source>
        <dbReference type="PROSITE" id="PS51723"/>
    </source>
</evidence>
<dbReference type="RefSeq" id="WP_211629540.1">
    <property type="nucleotide sequence ID" value="NZ_CP073100.1"/>
</dbReference>
<dbReference type="Gene3D" id="3.40.390.80">
    <property type="entry name" value="Peptidase M60, enhancin-like domain 2"/>
    <property type="match status" value="1"/>
</dbReference>
<dbReference type="Gene3D" id="1.10.390.30">
    <property type="entry name" value="Peptidase M60, enhancin-like domain 3"/>
    <property type="match status" value="1"/>
</dbReference>
<dbReference type="GO" id="GO:0005509">
    <property type="term" value="F:calcium ion binding"/>
    <property type="evidence" value="ECO:0007669"/>
    <property type="project" value="InterPro"/>
</dbReference>
<gene>
    <name evidence="3" type="ORF">KBB96_11285</name>
</gene>
<dbReference type="InterPro" id="IPR035423">
    <property type="entry name" value="M60-like_N"/>
</dbReference>
<dbReference type="CDD" id="cd11304">
    <property type="entry name" value="Cadherin_repeat"/>
    <property type="match status" value="1"/>
</dbReference>
<sequence>MRFVSRLAFAAVTIGSLVTVHAEPSLEGGGRTQVIAGLDGFPFKGTSGRLILAGEKTFALAADKQGRIPAAGGFYHDDASKGRMIVFAHDGMPTDGKLLANAAAWVAGKERKAVVLSDDPSWTDRLQKAGFKTQVASSPTSLAGASLILVHGAKHLDAAPWQKAIADHLEHGGGVIVAATTWAQDENELSQLSKLTGSAGIYPAGGDSFEIENPMALDEPSALLSISKAAAAIADPKLSAGDRKLACRTLEGAIPLPQHPPALDKLLAELATKYGHLAPTVAKPYRMGRDPLSDLRLAAEIEEMKHLPVDKLFVHPSAAAFPGAGPAGTRVSRELSFPASSPAAEAFVNEAGHGTWRETGLYAEAGQAITVRIPAALAGKGLKVVIGLHEDELWRSENAEKELLRFPSICRTFDLDKPETKIGSPFGGLIRFLVDPGVNLGEAKVRVEGAVEAPVYVLGKTTPAEWSKERAKPGEWGYLATPRVTLYVQREALVAVNDPAPYAKHWDEVMRLADEWLGYAKWRLRPDCAVQDAQVGGGLHHSGYPLMLGPGDGDHLIVKADLVANGDWGIYHELGHGFQSCFHDQYTLATHAEVDVNLMPGIVYSYLHHRTAWDGPTHDTYDGPSRMKGMKEFLELPEAERSWESACEGVAAYDFQFGLAEAFGWQVWKDALSRLMGFLQKPASDTELASLNDGDKEQQKRDRLFVCLCAASKSNLTPWFNRYGLGKGNFPLGSKALAIAAKFPEWSGNRPISGIQGPPSIGANDTATYKAIDPDPGQIFEWDIVSGNPDQSFSIDKRSGELKTLKKPAAPATLLIRVQDCGVPRTEKTMQVTVKP</sequence>
<keyword evidence="4" id="KW-1185">Reference proteome</keyword>
<dbReference type="Gene3D" id="2.60.40.60">
    <property type="entry name" value="Cadherins"/>
    <property type="match status" value="1"/>
</dbReference>